<dbReference type="PROSITE" id="PS50206">
    <property type="entry name" value="RHODANESE_3"/>
    <property type="match status" value="1"/>
</dbReference>
<protein>
    <recommendedName>
        <fullName evidence="2">Rhodanese domain-containing protein</fullName>
    </recommendedName>
</protein>
<dbReference type="OMA" id="FFCQMGR"/>
<evidence type="ECO:0000313" key="4">
    <source>
        <dbReference type="Proteomes" id="UP000007110"/>
    </source>
</evidence>
<accession>A0A7M7HJL5</accession>
<feature type="domain" description="Rhodanese" evidence="2">
    <location>
        <begin position="34"/>
        <end position="131"/>
    </location>
</feature>
<evidence type="ECO:0000313" key="3">
    <source>
        <dbReference type="EnsemblMetazoa" id="XP_011665232"/>
    </source>
</evidence>
<feature type="compositionally biased region" description="Polar residues" evidence="1">
    <location>
        <begin position="1"/>
        <end position="14"/>
    </location>
</feature>
<dbReference type="Gene3D" id="3.40.250.10">
    <property type="entry name" value="Rhodanese-like domain"/>
    <property type="match status" value="1"/>
</dbReference>
<dbReference type="SMART" id="SM00450">
    <property type="entry name" value="RHOD"/>
    <property type="match status" value="1"/>
</dbReference>
<keyword evidence="4" id="KW-1185">Reference proteome</keyword>
<reference evidence="3" key="2">
    <citation type="submission" date="2021-01" db="UniProtKB">
        <authorList>
            <consortium name="EnsemblMetazoa"/>
        </authorList>
    </citation>
    <scope>IDENTIFICATION</scope>
</reference>
<dbReference type="Pfam" id="PF00581">
    <property type="entry name" value="Rhodanese"/>
    <property type="match status" value="1"/>
</dbReference>
<dbReference type="InterPro" id="IPR001763">
    <property type="entry name" value="Rhodanese-like_dom"/>
</dbReference>
<evidence type="ECO:0000256" key="1">
    <source>
        <dbReference type="SAM" id="MobiDB-lite"/>
    </source>
</evidence>
<dbReference type="PANTHER" id="PTHR44086:SF14">
    <property type="entry name" value="RHODANESE DOMAIN-CONTAINING PROTEIN"/>
    <property type="match status" value="1"/>
</dbReference>
<dbReference type="FunCoup" id="A0A7M7HJL5">
    <property type="interactions" value="212"/>
</dbReference>
<organism evidence="3 4">
    <name type="scientific">Strongylocentrotus purpuratus</name>
    <name type="common">Purple sea urchin</name>
    <dbReference type="NCBI Taxonomy" id="7668"/>
    <lineage>
        <taxon>Eukaryota</taxon>
        <taxon>Metazoa</taxon>
        <taxon>Echinodermata</taxon>
        <taxon>Eleutherozoa</taxon>
        <taxon>Echinozoa</taxon>
        <taxon>Echinoidea</taxon>
        <taxon>Euechinoidea</taxon>
        <taxon>Echinacea</taxon>
        <taxon>Camarodonta</taxon>
        <taxon>Echinidea</taxon>
        <taxon>Strongylocentrotidae</taxon>
        <taxon>Strongylocentrotus</taxon>
    </lineage>
</organism>
<dbReference type="PANTHER" id="PTHR44086">
    <property type="entry name" value="THIOSULFATE SULFURTRANSFERASE RDL2, MITOCHONDRIAL-RELATED"/>
    <property type="match status" value="1"/>
</dbReference>
<feature type="region of interest" description="Disordered" evidence="1">
    <location>
        <begin position="1"/>
        <end position="21"/>
    </location>
</feature>
<proteinExistence type="predicted"/>
<dbReference type="EnsemblMetazoa" id="XM_011666930">
    <property type="protein sequence ID" value="XP_011665232"/>
    <property type="gene ID" value="LOC756814"/>
</dbReference>
<sequence>MSQMSGPQGNMSTSAEEEADPQNCYHDEMVKLVENGGALIIEVRRADEVEAAGMMKNACHIPMDELKEALGLPEDQLKEKYGLEKPKPDGSNVVFTCRSGRRSLIVLEMAKKEFGYTKARHYPGGWNSWVEKNNL</sequence>
<evidence type="ECO:0000259" key="2">
    <source>
        <dbReference type="PROSITE" id="PS50206"/>
    </source>
</evidence>
<dbReference type="OrthoDB" id="566238at2759"/>
<dbReference type="InParanoid" id="A0A7M7HJL5"/>
<name>A0A7M7HJL5_STRPU</name>
<dbReference type="AlphaFoldDB" id="A0A7M7HJL5"/>
<dbReference type="KEGG" id="spu:756814"/>
<dbReference type="SUPFAM" id="SSF52821">
    <property type="entry name" value="Rhodanese/Cell cycle control phosphatase"/>
    <property type="match status" value="1"/>
</dbReference>
<dbReference type="RefSeq" id="XP_011665232.1">
    <property type="nucleotide sequence ID" value="XM_011666930.2"/>
</dbReference>
<dbReference type="InterPro" id="IPR036873">
    <property type="entry name" value="Rhodanese-like_dom_sf"/>
</dbReference>
<dbReference type="Proteomes" id="UP000007110">
    <property type="component" value="Unassembled WGS sequence"/>
</dbReference>
<reference evidence="4" key="1">
    <citation type="submission" date="2015-02" db="EMBL/GenBank/DDBJ databases">
        <title>Genome sequencing for Strongylocentrotus purpuratus.</title>
        <authorList>
            <person name="Murali S."/>
            <person name="Liu Y."/>
            <person name="Vee V."/>
            <person name="English A."/>
            <person name="Wang M."/>
            <person name="Skinner E."/>
            <person name="Han Y."/>
            <person name="Muzny D.M."/>
            <person name="Worley K.C."/>
            <person name="Gibbs R.A."/>
        </authorList>
    </citation>
    <scope>NUCLEOTIDE SEQUENCE</scope>
</reference>
<dbReference type="GeneID" id="756814"/>